<name>A0A1D3CVY6_9EIME</name>
<sequence length="814" mass="92782">MSHRSLLRRCILSLKRQFRSGFVWGTTVVLLLVMGLLYFPDPVYCREAEFQGTKNEMAMEVLEETWLTEQATDPYLLISGEGIDVLHPPSMSSRHDAEKRASVKRASVIFATSLLIGSILTLYGATLRKRAKELARVQGRQAAVDRDALEASQKKHKESLNLSRELAEQLTKIKSEIEAINAETEAISVGWNAKELKLMELQSQETVEQAKASSQAQSVARQEREYGVNTETLLEHLKSRMEGESPRSVLMEEAYDARRRLVEKNREISNKIEELKLLELRSGHGVAAGGTSLEQIEFMEMQLKPLKLQGLEHMEVKEERDGLAKSIVAKEELKEGLLERIEDLGRDLNARKVAEESRRKDMEQQKPRIDELEKQYQETKASVDERKKLMSGLAHKFETRKEKFLRTLALLEKRVETEAKSLPCIGTCKDPWEVLRRKDEIVSYGLLCDALEQHKNLEAREKQLAGEEVKRLQEGLKKELAELDTSAEKEALGAEEQQFLEQWKKYLNANMQGAQEKAHKEARYAEAELLLLLKTRGMEEYKASLAVRDYFGNLYKDHQEEEFIATKLLQANAAYEEKRLALLSSLDLASSLAQDRDLAEEIRKLVVLRSKPQAIVDEEKQRLEAEIKETKKKRDTVSKRRLVSRRGLQSIKNFHDAKPTDEERNGNSCISLKLRLQGDLTLLNLYTLRLERLESKKKTLDTIYPDKLTRAKEEWEALSQDILDIDARARAAGIFNEQCEETETTRLLKELEGYTGEALDTEGLALLGVMDDPKLSDDYLLSVPEVGQWNLVELLKTKGGATSEGDSVLDTDRA</sequence>
<organism evidence="3 4">
    <name type="scientific">Cyclospora cayetanensis</name>
    <dbReference type="NCBI Taxonomy" id="88456"/>
    <lineage>
        <taxon>Eukaryota</taxon>
        <taxon>Sar</taxon>
        <taxon>Alveolata</taxon>
        <taxon>Apicomplexa</taxon>
        <taxon>Conoidasida</taxon>
        <taxon>Coccidia</taxon>
        <taxon>Eucoccidiorida</taxon>
        <taxon>Eimeriorina</taxon>
        <taxon>Eimeriidae</taxon>
        <taxon>Cyclospora</taxon>
    </lineage>
</organism>
<feature type="coiled-coil region" evidence="1">
    <location>
        <begin position="613"/>
        <end position="640"/>
    </location>
</feature>
<dbReference type="Proteomes" id="UP000095192">
    <property type="component" value="Unassembled WGS sequence"/>
</dbReference>
<feature type="coiled-coil region" evidence="1">
    <location>
        <begin position="251"/>
        <end position="281"/>
    </location>
</feature>
<keyword evidence="2" id="KW-1133">Transmembrane helix</keyword>
<evidence type="ECO:0000313" key="3">
    <source>
        <dbReference type="EMBL" id="OEH75341.1"/>
    </source>
</evidence>
<proteinExistence type="predicted"/>
<dbReference type="EMBL" id="JROU02001755">
    <property type="protein sequence ID" value="OEH75341.1"/>
    <property type="molecule type" value="Genomic_DNA"/>
</dbReference>
<keyword evidence="1" id="KW-0175">Coiled coil</keyword>
<evidence type="ECO:0000256" key="1">
    <source>
        <dbReference type="SAM" id="Coils"/>
    </source>
</evidence>
<evidence type="ECO:0000256" key="2">
    <source>
        <dbReference type="SAM" id="Phobius"/>
    </source>
</evidence>
<dbReference type="VEuPathDB" id="ToxoDB:LOC34621259"/>
<accession>A0A1D3CVY6</accession>
<keyword evidence="2" id="KW-0472">Membrane</keyword>
<dbReference type="VEuPathDB" id="ToxoDB:cyc_04775"/>
<dbReference type="AlphaFoldDB" id="A0A1D3CVY6"/>
<feature type="transmembrane region" description="Helical" evidence="2">
    <location>
        <begin position="21"/>
        <end position="39"/>
    </location>
</feature>
<keyword evidence="4" id="KW-1185">Reference proteome</keyword>
<gene>
    <name evidence="3" type="ORF">cyc_04775</name>
</gene>
<keyword evidence="2" id="KW-0812">Transmembrane</keyword>
<comment type="caution">
    <text evidence="3">The sequence shown here is derived from an EMBL/GenBank/DDBJ whole genome shotgun (WGS) entry which is preliminary data.</text>
</comment>
<evidence type="ECO:0000313" key="4">
    <source>
        <dbReference type="Proteomes" id="UP000095192"/>
    </source>
</evidence>
<reference evidence="3 4" key="1">
    <citation type="journal article" date="2016" name="BMC Genomics">
        <title>Comparative genomics reveals Cyclospora cayetanensis possesses coccidia-like metabolism and invasion components but unique surface antigens.</title>
        <authorList>
            <person name="Liu S."/>
            <person name="Wang L."/>
            <person name="Zheng H."/>
            <person name="Xu Z."/>
            <person name="Roellig D.M."/>
            <person name="Li N."/>
            <person name="Frace M.A."/>
            <person name="Tang K."/>
            <person name="Arrowood M.J."/>
            <person name="Moss D.M."/>
            <person name="Zhang L."/>
            <person name="Feng Y."/>
            <person name="Xiao L."/>
        </authorList>
    </citation>
    <scope>NUCLEOTIDE SEQUENCE [LARGE SCALE GENOMIC DNA]</scope>
    <source>
        <strain evidence="3 4">CHN_HEN01</strain>
    </source>
</reference>
<dbReference type="InParanoid" id="A0A1D3CVY6"/>
<protein>
    <submittedName>
        <fullName evidence="3">Uncharacterized protein</fullName>
    </submittedName>
</protein>